<dbReference type="GO" id="GO:0008233">
    <property type="term" value="F:peptidase activity"/>
    <property type="evidence" value="ECO:0007669"/>
    <property type="project" value="UniProtKB-KW"/>
</dbReference>
<dbReference type="SUPFAM" id="SSF50630">
    <property type="entry name" value="Acid proteases"/>
    <property type="match status" value="1"/>
</dbReference>
<organism evidence="9 10">
    <name type="scientific">Cucumis melo var. makuwa</name>
    <name type="common">Oriental melon</name>
    <dbReference type="NCBI Taxonomy" id="1194695"/>
    <lineage>
        <taxon>Eukaryota</taxon>
        <taxon>Viridiplantae</taxon>
        <taxon>Streptophyta</taxon>
        <taxon>Embryophyta</taxon>
        <taxon>Tracheophyta</taxon>
        <taxon>Spermatophyta</taxon>
        <taxon>Magnoliopsida</taxon>
        <taxon>eudicotyledons</taxon>
        <taxon>Gunneridae</taxon>
        <taxon>Pentapetalae</taxon>
        <taxon>rosids</taxon>
        <taxon>fabids</taxon>
        <taxon>Cucurbitales</taxon>
        <taxon>Cucurbitaceae</taxon>
        <taxon>Benincaseae</taxon>
        <taxon>Cucumis</taxon>
    </lineage>
</organism>
<keyword evidence="6" id="KW-0812">Transmembrane</keyword>
<protein>
    <submittedName>
        <fullName evidence="9">Gag protease polyprotein</fullName>
    </submittedName>
</protein>
<dbReference type="InterPro" id="IPR018082">
    <property type="entry name" value="AmbAllergen"/>
</dbReference>
<dbReference type="PRINTS" id="PR00807">
    <property type="entry name" value="AMBALLERGEN"/>
</dbReference>
<feature type="domain" description="Pectate lyase N-terminal" evidence="8">
    <location>
        <begin position="29"/>
        <end position="81"/>
    </location>
</feature>
<dbReference type="Pfam" id="PF04431">
    <property type="entry name" value="Pec_lyase_N"/>
    <property type="match status" value="1"/>
</dbReference>
<dbReference type="GO" id="GO:0030570">
    <property type="term" value="F:pectate lyase activity"/>
    <property type="evidence" value="ECO:0007669"/>
    <property type="project" value="InterPro"/>
</dbReference>
<dbReference type="InterPro" id="IPR007524">
    <property type="entry name" value="Pec_lyase_N"/>
</dbReference>
<dbReference type="OrthoDB" id="1738534at2759"/>
<dbReference type="Proteomes" id="UP000321393">
    <property type="component" value="Unassembled WGS sequence"/>
</dbReference>
<comment type="subcellular location">
    <subcellularLocation>
        <location evidence="1">Secreted</location>
        <location evidence="1">Cell wall</location>
    </subcellularLocation>
</comment>
<evidence type="ECO:0000259" key="7">
    <source>
        <dbReference type="Pfam" id="PF03732"/>
    </source>
</evidence>
<feature type="domain" description="Retrotransposon gag" evidence="7">
    <location>
        <begin position="519"/>
        <end position="589"/>
    </location>
</feature>
<evidence type="ECO:0000256" key="3">
    <source>
        <dbReference type="ARBA" id="ARBA00022512"/>
    </source>
</evidence>
<reference evidence="9 10" key="1">
    <citation type="submission" date="2019-08" db="EMBL/GenBank/DDBJ databases">
        <title>Draft genome sequences of two oriental melons (Cucumis melo L. var makuwa).</title>
        <authorList>
            <person name="Kwon S.-Y."/>
        </authorList>
    </citation>
    <scope>NUCLEOTIDE SEQUENCE [LARGE SCALE GENOMIC DNA]</scope>
    <source>
        <strain evidence="10">cv. SW 3</strain>
        <tissue evidence="9">Leaf</tissue>
    </source>
</reference>
<evidence type="ECO:0000313" key="9">
    <source>
        <dbReference type="EMBL" id="KAA0064122.1"/>
    </source>
</evidence>
<keyword evidence="6" id="KW-0472">Membrane</keyword>
<keyword evidence="9" id="KW-0645">Protease</keyword>
<name>A0A5A7V6X8_CUCMM</name>
<dbReference type="GO" id="GO:0006508">
    <property type="term" value="P:proteolysis"/>
    <property type="evidence" value="ECO:0007669"/>
    <property type="project" value="UniProtKB-KW"/>
</dbReference>
<gene>
    <name evidence="9" type="ORF">E6C27_scaffold548G00350</name>
</gene>
<comment type="caution">
    <text evidence="9">The sequence shown here is derived from an EMBL/GenBank/DDBJ whole genome shotgun (WGS) entry which is preliminary data.</text>
</comment>
<accession>A0A5A7V6X8</accession>
<dbReference type="InterPro" id="IPR011050">
    <property type="entry name" value="Pectin_lyase_fold/virulence"/>
</dbReference>
<evidence type="ECO:0000259" key="8">
    <source>
        <dbReference type="Pfam" id="PF04431"/>
    </source>
</evidence>
<dbReference type="InterPro" id="IPR045032">
    <property type="entry name" value="PEL"/>
</dbReference>
<dbReference type="InterPro" id="IPR021109">
    <property type="entry name" value="Peptidase_aspartic_dom_sf"/>
</dbReference>
<keyword evidence="5" id="KW-0325">Glycoprotein</keyword>
<dbReference type="SUPFAM" id="SSF51126">
    <property type="entry name" value="Pectin lyase-like"/>
    <property type="match status" value="1"/>
</dbReference>
<dbReference type="AlphaFoldDB" id="A0A5A7V6X8"/>
<dbReference type="InterPro" id="IPR005162">
    <property type="entry name" value="Retrotrans_gag_dom"/>
</dbReference>
<evidence type="ECO:0000256" key="2">
    <source>
        <dbReference type="ARBA" id="ARBA00010980"/>
    </source>
</evidence>
<evidence type="ECO:0000256" key="6">
    <source>
        <dbReference type="SAM" id="Phobius"/>
    </source>
</evidence>
<keyword evidence="9" id="KW-0378">Hydrolase</keyword>
<evidence type="ECO:0000256" key="1">
    <source>
        <dbReference type="ARBA" id="ARBA00004191"/>
    </source>
</evidence>
<proteinExistence type="inferred from homology"/>
<keyword evidence="4" id="KW-0732">Signal</keyword>
<evidence type="ECO:0000256" key="5">
    <source>
        <dbReference type="ARBA" id="ARBA00023180"/>
    </source>
</evidence>
<feature type="transmembrane region" description="Helical" evidence="6">
    <location>
        <begin position="7"/>
        <end position="26"/>
    </location>
</feature>
<evidence type="ECO:0000256" key="4">
    <source>
        <dbReference type="ARBA" id="ARBA00022729"/>
    </source>
</evidence>
<keyword evidence="6" id="KW-1133">Transmembrane helix</keyword>
<dbReference type="PANTHER" id="PTHR31683:SF69">
    <property type="entry name" value="PECTATE LYASE 7-RELATED"/>
    <property type="match status" value="1"/>
</dbReference>
<sequence>MRETKTTIVGIKLLMIFGFVMIFPTLKANIADFDEVWQKRAIEAKKASLEAYQPHPEEVTNNFNKQVHRSLDGANNTRRHLRKYTGPCLATNPIDRCWRCDRNWARNRKKLADCALGFGRGTTGGKDGKIYVVRDSSDNDLVNPKPGTLRHAVIQERPLWIIFAHDMVIRLTAVSVSVDVHLATPPSARLLLHPIGRIRTFPSSAHEQSIVDESSRQVIRPPSLKLSLSVSCNMVAAGRFFPLVERATPPFPSLCRRRSSAKRHCQCNLKSHTRAANPSRSAYLEIALFTRVDSLGVDSIKGHSQVSGKGFLTTGPQIEAGNVVIHMGITRDVTVSCSLCAIICNELFTDRHRCPDVLWFSIGCGVTVSFIYGVVYLSDMCKGTARGRPTRGKKHAWYQSLRFRFCRLTYDVSLCFVSLWLKRSLPLIREMPPRRGVRRGGRGGRGRGAGRVQPEVQPVAQATDPAAPVTNADLVAMEQSCTPGRARLVVGRGQALEGFQERYCLVGDDREDDRGDVGQITWKLFKESFYAKFFSASLRDAKRQEFLNLEQDDRTVEQYDAEFDMLSCFAPEMIATEAARANKFVRGLRLDIQGLVRAFRPATHADALRLAVDLSLQERANSSKVTAETIEAGEAARGKPLCTTYGKHHLGRFLFGTRICFKCRQEEHTADRCPMRLIGNAQNQRAGTLLVLGHYALVLFDSGSSHSFISSTFVLYARLEVEPLHHVLSVSTPSGECMLSKEKVKACQIEIAGHVIEVTLLVLDMLDFDVILGMDWLAANHASIDCSCKEVAFNPLSMASFKFKGEGQGRYLR</sequence>
<dbReference type="Gene3D" id="2.40.70.10">
    <property type="entry name" value="Acid Proteases"/>
    <property type="match status" value="1"/>
</dbReference>
<dbReference type="Pfam" id="PF08284">
    <property type="entry name" value="RVP_2"/>
    <property type="match status" value="1"/>
</dbReference>
<dbReference type="EMBL" id="SSTE01001908">
    <property type="protein sequence ID" value="KAA0064122.1"/>
    <property type="molecule type" value="Genomic_DNA"/>
</dbReference>
<dbReference type="PANTHER" id="PTHR31683">
    <property type="entry name" value="PECTATE LYASE 18-RELATED"/>
    <property type="match status" value="1"/>
</dbReference>
<dbReference type="Pfam" id="PF03732">
    <property type="entry name" value="Retrotrans_gag"/>
    <property type="match status" value="1"/>
</dbReference>
<dbReference type="CDD" id="cd00303">
    <property type="entry name" value="retropepsin_like"/>
    <property type="match status" value="1"/>
</dbReference>
<keyword evidence="3" id="KW-0964">Secreted</keyword>
<keyword evidence="3" id="KW-0134">Cell wall</keyword>
<dbReference type="Gene3D" id="2.160.20.10">
    <property type="entry name" value="Single-stranded right-handed beta-helix, Pectin lyase-like"/>
    <property type="match status" value="1"/>
</dbReference>
<comment type="similarity">
    <text evidence="2">Belongs to the polysaccharide lyase 1 family.</text>
</comment>
<evidence type="ECO:0000313" key="10">
    <source>
        <dbReference type="Proteomes" id="UP000321393"/>
    </source>
</evidence>
<dbReference type="InterPro" id="IPR012334">
    <property type="entry name" value="Pectin_lyas_fold"/>
</dbReference>